<feature type="signal peptide" evidence="2">
    <location>
        <begin position="1"/>
        <end position="22"/>
    </location>
</feature>
<dbReference type="SUPFAM" id="SSF47473">
    <property type="entry name" value="EF-hand"/>
    <property type="match status" value="1"/>
</dbReference>
<accession>A0A8J8AXG2</accession>
<evidence type="ECO:0000313" key="4">
    <source>
        <dbReference type="EMBL" id="MBR0562596.1"/>
    </source>
</evidence>
<dbReference type="EMBL" id="JAGQFT020000002">
    <property type="protein sequence ID" value="MBS7456358.1"/>
    <property type="molecule type" value="Genomic_DNA"/>
</dbReference>
<dbReference type="PROSITE" id="PS00018">
    <property type="entry name" value="EF_HAND_1"/>
    <property type="match status" value="1"/>
</dbReference>
<proteinExistence type="predicted"/>
<keyword evidence="2" id="KW-0732">Signal</keyword>
<dbReference type="InterPro" id="IPR018247">
    <property type="entry name" value="EF_Hand_1_Ca_BS"/>
</dbReference>
<evidence type="ECO:0000256" key="1">
    <source>
        <dbReference type="SAM" id="MobiDB-lite"/>
    </source>
</evidence>
<dbReference type="RefSeq" id="WP_211926535.1">
    <property type="nucleotide sequence ID" value="NZ_JAGQFT020000002.1"/>
</dbReference>
<dbReference type="InterPro" id="IPR011992">
    <property type="entry name" value="EF-hand-dom_pair"/>
</dbReference>
<evidence type="ECO:0000313" key="5">
    <source>
        <dbReference type="EMBL" id="MBS7456358.1"/>
    </source>
</evidence>
<evidence type="ECO:0000256" key="2">
    <source>
        <dbReference type="SAM" id="SignalP"/>
    </source>
</evidence>
<sequence length="108" mass="12060">MKLASSAAAFAAFALVAGASFANEQDGNEMDHKRPSSIQATRIQFNEMDDDRSDTLSREEIGSDLVLGRDFMTYDTDANGEISPAEFNHYLEMQEDKEQRQNAHDGHM</sequence>
<protein>
    <recommendedName>
        <fullName evidence="3">EF-hand domain-containing protein</fullName>
    </recommendedName>
</protein>
<organism evidence="4">
    <name type="scientific">Coralloluteibacterium stylophorae</name>
    <dbReference type="NCBI Taxonomy" id="1776034"/>
    <lineage>
        <taxon>Bacteria</taxon>
        <taxon>Pseudomonadati</taxon>
        <taxon>Pseudomonadota</taxon>
        <taxon>Gammaproteobacteria</taxon>
        <taxon>Lysobacterales</taxon>
        <taxon>Lysobacteraceae</taxon>
        <taxon>Coralloluteibacterium</taxon>
    </lineage>
</organism>
<reference evidence="5 6" key="1">
    <citation type="journal article" date="2021" name="Microbiol. Resour. Announc.">
        <title>Draft Genome Sequence of Coralloluteibacterium stylophorae LMG 29479T.</title>
        <authorList>
            <person name="Karlyshev A.V."/>
            <person name="Kudryashova E.B."/>
            <person name="Ariskina E.V."/>
            <person name="Conroy A.P."/>
            <person name="Abidueva E.Y."/>
        </authorList>
    </citation>
    <scope>NUCLEOTIDE SEQUENCE [LARGE SCALE GENOMIC DNA]</scope>
    <source>
        <strain evidence="5 6">LMG 29479</strain>
    </source>
</reference>
<feature type="domain" description="EF-hand" evidence="3">
    <location>
        <begin position="62"/>
        <end position="97"/>
    </location>
</feature>
<dbReference type="GO" id="GO:0005509">
    <property type="term" value="F:calcium ion binding"/>
    <property type="evidence" value="ECO:0007669"/>
    <property type="project" value="InterPro"/>
</dbReference>
<dbReference type="AlphaFoldDB" id="A0A8J8AXG2"/>
<dbReference type="Proteomes" id="UP000675747">
    <property type="component" value="Unassembled WGS sequence"/>
</dbReference>
<evidence type="ECO:0000259" key="3">
    <source>
        <dbReference type="PROSITE" id="PS50222"/>
    </source>
</evidence>
<dbReference type="Gene3D" id="1.10.238.10">
    <property type="entry name" value="EF-hand"/>
    <property type="match status" value="1"/>
</dbReference>
<comment type="caution">
    <text evidence="4">The sequence shown here is derived from an EMBL/GenBank/DDBJ whole genome shotgun (WGS) entry which is preliminary data.</text>
</comment>
<gene>
    <name evidence="5" type="ORF">KB893_004305</name>
    <name evidence="4" type="ORF">KB893_08710</name>
</gene>
<reference evidence="4" key="2">
    <citation type="submission" date="2021-04" db="EMBL/GenBank/DDBJ databases">
        <authorList>
            <person name="Karlyshev A.V."/>
        </authorList>
    </citation>
    <scope>NUCLEOTIDE SEQUENCE</scope>
    <source>
        <strain evidence="4">LMG 29479</strain>
    </source>
</reference>
<dbReference type="PROSITE" id="PS50222">
    <property type="entry name" value="EF_HAND_2"/>
    <property type="match status" value="1"/>
</dbReference>
<name>A0A8J8AXG2_9GAMM</name>
<evidence type="ECO:0000313" key="6">
    <source>
        <dbReference type="Proteomes" id="UP000675747"/>
    </source>
</evidence>
<feature type="region of interest" description="Disordered" evidence="1">
    <location>
        <begin position="24"/>
        <end position="55"/>
    </location>
</feature>
<dbReference type="InterPro" id="IPR002048">
    <property type="entry name" value="EF_hand_dom"/>
</dbReference>
<keyword evidence="6" id="KW-1185">Reference proteome</keyword>
<dbReference type="EMBL" id="JAGQFT010000062">
    <property type="protein sequence ID" value="MBR0562596.1"/>
    <property type="molecule type" value="Genomic_DNA"/>
</dbReference>
<dbReference type="Pfam" id="PF13202">
    <property type="entry name" value="EF-hand_5"/>
    <property type="match status" value="1"/>
</dbReference>
<feature type="chain" id="PRO_5042774384" description="EF-hand domain-containing protein" evidence="2">
    <location>
        <begin position="23"/>
        <end position="108"/>
    </location>
</feature>